<proteinExistence type="predicted"/>
<dbReference type="InterPro" id="IPR029063">
    <property type="entry name" value="SAM-dependent_MTases_sf"/>
</dbReference>
<dbReference type="GO" id="GO:0008168">
    <property type="term" value="F:methyltransferase activity"/>
    <property type="evidence" value="ECO:0007669"/>
    <property type="project" value="UniProtKB-KW"/>
</dbReference>
<evidence type="ECO:0000313" key="2">
    <source>
        <dbReference type="EMBL" id="EWM23472.1"/>
    </source>
</evidence>
<dbReference type="CDD" id="cd02440">
    <property type="entry name" value="AdoMet_MTases"/>
    <property type="match status" value="1"/>
</dbReference>
<evidence type="ECO:0000259" key="1">
    <source>
        <dbReference type="Pfam" id="PF13649"/>
    </source>
</evidence>
<organism evidence="2 3">
    <name type="scientific">Nannochloropsis gaditana</name>
    <dbReference type="NCBI Taxonomy" id="72520"/>
    <lineage>
        <taxon>Eukaryota</taxon>
        <taxon>Sar</taxon>
        <taxon>Stramenopiles</taxon>
        <taxon>Ochrophyta</taxon>
        <taxon>Eustigmatophyceae</taxon>
        <taxon>Eustigmatales</taxon>
        <taxon>Monodopsidaceae</taxon>
        <taxon>Nannochloropsis</taxon>
    </lineage>
</organism>
<reference evidence="2 3" key="1">
    <citation type="journal article" date="2014" name="Mol. Plant">
        <title>Chromosome Scale Genome Assembly and Transcriptome Profiling of Nannochloropsis gaditana in Nitrogen Depletion.</title>
        <authorList>
            <person name="Corteggiani Carpinelli E."/>
            <person name="Telatin A."/>
            <person name="Vitulo N."/>
            <person name="Forcato C."/>
            <person name="D'Angelo M."/>
            <person name="Schiavon R."/>
            <person name="Vezzi A."/>
            <person name="Giacometti G.M."/>
            <person name="Morosinotto T."/>
            <person name="Valle G."/>
        </authorList>
    </citation>
    <scope>NUCLEOTIDE SEQUENCE [LARGE SCALE GENOMIC DNA]</scope>
    <source>
        <strain evidence="2 3">B-31</strain>
    </source>
</reference>
<comment type="caution">
    <text evidence="2">The sequence shown here is derived from an EMBL/GenBank/DDBJ whole genome shotgun (WGS) entry which is preliminary data.</text>
</comment>
<keyword evidence="2" id="KW-0808">Transferase</keyword>
<sequence length="289" mass="31949">MLSDTKETGGSTVENNSQVKAHYDALLGRTYTWMMGGASTNFEENRKFFDLHGLRPPTVDAKALDLGCGSGFQAIPLLELGYAVIAIDMSADLLQELKGHKEALARKVSGQSPLPSLTLIEGDILRLRALLPSDALASVDLAVCMGDTLTHLQSTAQVQSLVKNAVSFLKPGGTLILHFRDLTRHLEGTDRFLPCRTDENNIFTCVLEYEEAQETFLDGRDKEDRFVLINDLLYTRPDASAPWTFKKSQYKKLEVPPEEVLKMMQDAGMDTSFHPLAFGVVAVMGRKKP</sequence>
<dbReference type="Pfam" id="PF13649">
    <property type="entry name" value="Methyltransf_25"/>
    <property type="match status" value="1"/>
</dbReference>
<dbReference type="EMBL" id="AZIL01001631">
    <property type="protein sequence ID" value="EWM23472.1"/>
    <property type="molecule type" value="Genomic_DNA"/>
</dbReference>
<dbReference type="PANTHER" id="PTHR43591:SF97">
    <property type="entry name" value="CLASS I SAM-DEPENDENT METHYLTRANSFERASE"/>
    <property type="match status" value="1"/>
</dbReference>
<dbReference type="GO" id="GO:0032259">
    <property type="term" value="P:methylation"/>
    <property type="evidence" value="ECO:0007669"/>
    <property type="project" value="UniProtKB-KW"/>
</dbReference>
<feature type="domain" description="Methyltransferase" evidence="1">
    <location>
        <begin position="64"/>
        <end position="173"/>
    </location>
</feature>
<protein>
    <submittedName>
        <fullName evidence="2">Methyltransferase type 11</fullName>
    </submittedName>
</protein>
<dbReference type="PANTHER" id="PTHR43591">
    <property type="entry name" value="METHYLTRANSFERASE"/>
    <property type="match status" value="1"/>
</dbReference>
<dbReference type="InterPro" id="IPR041698">
    <property type="entry name" value="Methyltransf_25"/>
</dbReference>
<keyword evidence="3" id="KW-1185">Reference proteome</keyword>
<dbReference type="Proteomes" id="UP000019335">
    <property type="component" value="Chromosome 17"/>
</dbReference>
<keyword evidence="2" id="KW-0489">Methyltransferase</keyword>
<dbReference type="AlphaFoldDB" id="W7TB96"/>
<evidence type="ECO:0000313" key="3">
    <source>
        <dbReference type="Proteomes" id="UP000019335"/>
    </source>
</evidence>
<gene>
    <name evidence="2" type="ORF">Naga_100428g2</name>
</gene>
<dbReference type="SUPFAM" id="SSF53335">
    <property type="entry name" value="S-adenosyl-L-methionine-dependent methyltransferases"/>
    <property type="match status" value="1"/>
</dbReference>
<dbReference type="Gene3D" id="3.40.50.150">
    <property type="entry name" value="Vaccinia Virus protein VP39"/>
    <property type="match status" value="1"/>
</dbReference>
<name>W7TB96_9STRA</name>
<dbReference type="OrthoDB" id="417697at2759"/>
<accession>W7TB96</accession>